<evidence type="ECO:0000256" key="1">
    <source>
        <dbReference type="SAM" id="SignalP"/>
    </source>
</evidence>
<keyword evidence="1" id="KW-0732">Signal</keyword>
<organism evidence="2 3">
    <name type="scientific">Thlaspi arvense</name>
    <name type="common">Field penny-cress</name>
    <dbReference type="NCBI Taxonomy" id="13288"/>
    <lineage>
        <taxon>Eukaryota</taxon>
        <taxon>Viridiplantae</taxon>
        <taxon>Streptophyta</taxon>
        <taxon>Embryophyta</taxon>
        <taxon>Tracheophyta</taxon>
        <taxon>Spermatophyta</taxon>
        <taxon>Magnoliopsida</taxon>
        <taxon>eudicotyledons</taxon>
        <taxon>Gunneridae</taxon>
        <taxon>Pentapetalae</taxon>
        <taxon>rosids</taxon>
        <taxon>malvids</taxon>
        <taxon>Brassicales</taxon>
        <taxon>Brassicaceae</taxon>
        <taxon>Thlaspideae</taxon>
        <taxon>Thlaspi</taxon>
    </lineage>
</organism>
<proteinExistence type="predicted"/>
<gene>
    <name evidence="2" type="ORF">TAV2_LOCUS3586</name>
</gene>
<name>A0AAU9R8M5_THLAR</name>
<dbReference type="AlphaFoldDB" id="A0AAU9R8M5"/>
<evidence type="ECO:0000313" key="2">
    <source>
        <dbReference type="EMBL" id="CAH2035397.1"/>
    </source>
</evidence>
<keyword evidence="3" id="KW-1185">Reference proteome</keyword>
<evidence type="ECO:0008006" key="4">
    <source>
        <dbReference type="Google" id="ProtNLM"/>
    </source>
</evidence>
<feature type="chain" id="PRO_5043908482" description="Secreted protein" evidence="1">
    <location>
        <begin position="23"/>
        <end position="128"/>
    </location>
</feature>
<sequence length="128" mass="15012">MRNLYHDPHSLILLLLFSQGDCIQDCIRGKLMFKFQHKFDEGLCHFQRKSTCFQNIFYFVNTCEALRGDSKPLTLLISFLSTSYSRKHMTRMFLLVHVIGEAIRIHNLIEITVRNASCKLLNLQLKSF</sequence>
<feature type="signal peptide" evidence="1">
    <location>
        <begin position="1"/>
        <end position="22"/>
    </location>
</feature>
<evidence type="ECO:0000313" key="3">
    <source>
        <dbReference type="Proteomes" id="UP000836841"/>
    </source>
</evidence>
<accession>A0AAU9R8M5</accession>
<dbReference type="Proteomes" id="UP000836841">
    <property type="component" value="Chromosome 1"/>
</dbReference>
<dbReference type="EMBL" id="OU466857">
    <property type="protein sequence ID" value="CAH2035397.1"/>
    <property type="molecule type" value="Genomic_DNA"/>
</dbReference>
<protein>
    <recommendedName>
        <fullName evidence="4">Secreted protein</fullName>
    </recommendedName>
</protein>
<reference evidence="2 3" key="1">
    <citation type="submission" date="2022-03" db="EMBL/GenBank/DDBJ databases">
        <authorList>
            <person name="Nunn A."/>
            <person name="Chopra R."/>
            <person name="Nunn A."/>
            <person name="Contreras Garrido A."/>
        </authorList>
    </citation>
    <scope>NUCLEOTIDE SEQUENCE [LARGE SCALE GENOMIC DNA]</scope>
</reference>